<proteinExistence type="predicted"/>
<protein>
    <submittedName>
        <fullName evidence="1">Nucleotide reductase subunit C</fullName>
    </submittedName>
</protein>
<organism evidence="1 3">
    <name type="scientific">Yersinia phage fHe-Yen9-04</name>
    <dbReference type="NCBI Taxonomy" id="2052742"/>
    <lineage>
        <taxon>Viruses</taxon>
        <taxon>Duplodnaviria</taxon>
        <taxon>Heunggongvirae</taxon>
        <taxon>Uroviricota</taxon>
        <taxon>Caudoviricetes</taxon>
        <taxon>Eneladusvirus</taxon>
        <taxon>Eneladusvirus Yen904</taxon>
    </lineage>
</organism>
<sequence length="109" mass="12784">MDSIYTQELLDKLSSILVESDFEDDEDGDNDENIKFIKVEDGDWVDEGKWSYRDDTFFFTDLNVYVNVGQSRSGSYYTDYYYDDPSFSFVEPKTQTVVTTIYVQIKVTQ</sequence>
<dbReference type="Proteomes" id="UP000317227">
    <property type="component" value="Segment"/>
</dbReference>
<evidence type="ECO:0000313" key="1">
    <source>
        <dbReference type="EMBL" id="SOK58614.1"/>
    </source>
</evidence>
<reference evidence="3" key="2">
    <citation type="submission" date="2017-10" db="EMBL/GenBank/DDBJ databases">
        <authorList>
            <person name="Skurnik M."/>
        </authorList>
    </citation>
    <scope>NUCLEOTIDE SEQUENCE [LARGE SCALE GENOMIC DNA]</scope>
</reference>
<name>A0A2C9CX81_9CAUD</name>
<dbReference type="Proteomes" id="UP000240931">
    <property type="component" value="Segment"/>
</dbReference>
<dbReference type="KEGG" id="vg:40100755"/>
<dbReference type="GeneID" id="40100755"/>
<evidence type="ECO:0000313" key="4">
    <source>
        <dbReference type="Proteomes" id="UP000317227"/>
    </source>
</evidence>
<dbReference type="OrthoDB" id="28377at10239"/>
<accession>A0A2C9CX81</accession>
<keyword evidence="3" id="KW-1185">Reference proteome</keyword>
<dbReference type="EMBL" id="LT960551">
    <property type="protein sequence ID" value="SOK58614.1"/>
    <property type="molecule type" value="Genomic_DNA"/>
</dbReference>
<dbReference type="RefSeq" id="YP_009623947.1">
    <property type="nucleotide sequence ID" value="NC_042116.1"/>
</dbReference>
<evidence type="ECO:0000313" key="2">
    <source>
        <dbReference type="EMBL" id="VUE36383.1"/>
    </source>
</evidence>
<gene>
    <name evidence="1" type="primary">g337</name>
</gene>
<evidence type="ECO:0000313" key="3">
    <source>
        <dbReference type="Proteomes" id="UP000240931"/>
    </source>
</evidence>
<reference evidence="2 4" key="3">
    <citation type="submission" date="2019-06" db="EMBL/GenBank/DDBJ databases">
        <authorList>
            <person name="Bower L."/>
            <person name="Leinonen R."/>
        </authorList>
    </citation>
    <scope>NUCLEOTIDE SEQUENCE [LARGE SCALE GENOMIC DNA]</scope>
</reference>
<reference evidence="1" key="1">
    <citation type="submission" date="2017-10" db="EMBL/GenBank/DDBJ databases">
        <authorList>
            <person name="Banno H."/>
            <person name="Chua N.-H."/>
        </authorList>
    </citation>
    <scope>NUCLEOTIDE SEQUENCE [LARGE SCALE GENOMIC DNA]</scope>
</reference>
<dbReference type="EMBL" id="LR596615">
    <property type="protein sequence ID" value="VUE36383.1"/>
    <property type="molecule type" value="Genomic_DNA"/>
</dbReference>